<dbReference type="EMBL" id="JALPRX010000174">
    <property type="protein sequence ID" value="MCK8788067.1"/>
    <property type="molecule type" value="Genomic_DNA"/>
</dbReference>
<evidence type="ECO:0000313" key="1">
    <source>
        <dbReference type="EMBL" id="MCK8788067.1"/>
    </source>
</evidence>
<comment type="caution">
    <text evidence="1">The sequence shown here is derived from an EMBL/GenBank/DDBJ whole genome shotgun (WGS) entry which is preliminary data.</text>
</comment>
<dbReference type="Proteomes" id="UP001139516">
    <property type="component" value="Unassembled WGS sequence"/>
</dbReference>
<organism evidence="1 2">
    <name type="scientific">Roseomonas acroporae</name>
    <dbReference type="NCBI Taxonomy" id="2937791"/>
    <lineage>
        <taxon>Bacteria</taxon>
        <taxon>Pseudomonadati</taxon>
        <taxon>Pseudomonadota</taxon>
        <taxon>Alphaproteobacteria</taxon>
        <taxon>Acetobacterales</taxon>
        <taxon>Roseomonadaceae</taxon>
        <taxon>Roseomonas</taxon>
    </lineage>
</organism>
<protein>
    <submittedName>
        <fullName evidence="1">Uncharacterized protein</fullName>
    </submittedName>
</protein>
<gene>
    <name evidence="1" type="ORF">M0638_27300</name>
</gene>
<dbReference type="AlphaFoldDB" id="A0A9X2BWW1"/>
<proteinExistence type="predicted"/>
<sequence>MKPADGNGTVLAYPGAYWSRARAAEEITMRIMPIAQRTLMTWTEVPIVILNRKACALASQWLAAAVARRDAQLAVQGAIRQQPPRPAPRVGRQAAQQAADAKVEAVSRFLRRN</sequence>
<keyword evidence="2" id="KW-1185">Reference proteome</keyword>
<reference evidence="1" key="1">
    <citation type="submission" date="2022-04" db="EMBL/GenBank/DDBJ databases">
        <title>Roseomonas acroporae sp. nov., isolated from coral Acropora digitifera.</title>
        <authorList>
            <person name="Sun H."/>
        </authorList>
    </citation>
    <scope>NUCLEOTIDE SEQUENCE</scope>
    <source>
        <strain evidence="1">NAR14</strain>
    </source>
</reference>
<evidence type="ECO:0000313" key="2">
    <source>
        <dbReference type="Proteomes" id="UP001139516"/>
    </source>
</evidence>
<name>A0A9X2BWW1_9PROT</name>
<dbReference type="RefSeq" id="WP_248670109.1">
    <property type="nucleotide sequence ID" value="NZ_JALPRX010000174.1"/>
</dbReference>
<accession>A0A9X2BWW1</accession>